<dbReference type="RefSeq" id="WP_133179890.1">
    <property type="nucleotide sequence ID" value="NZ_SMOD01000002.1"/>
</dbReference>
<organism evidence="1 2">
    <name type="scientific">Paraburkholderia guartelaensis</name>
    <dbReference type="NCBI Taxonomy" id="2546446"/>
    <lineage>
        <taxon>Bacteria</taxon>
        <taxon>Pseudomonadati</taxon>
        <taxon>Pseudomonadota</taxon>
        <taxon>Betaproteobacteria</taxon>
        <taxon>Burkholderiales</taxon>
        <taxon>Burkholderiaceae</taxon>
        <taxon>Paraburkholderia</taxon>
    </lineage>
</organism>
<comment type="caution">
    <text evidence="1">The sequence shown here is derived from an EMBL/GenBank/DDBJ whole genome shotgun (WGS) entry which is preliminary data.</text>
</comment>
<dbReference type="Gene3D" id="3.90.226.10">
    <property type="entry name" value="2-enoyl-CoA Hydratase, Chain A, domain 1"/>
    <property type="match status" value="1"/>
</dbReference>
<sequence>MIQIVHPAQILLSKLDGFRLEFSESNARADIVLHRPPLNIVNLEQREQLRVVFEALDEDPRIRVIVLRSAGEHFSAGGDISGLVDASAERISRLAWSVSAPARCGKPVIAANRGYCFGVGFELSLACDFRLATETTLYALSEQRLGQLPGSGGSARLQKMVGTSRTKDIVMRSRQIPGPQAYDWGIATEFVPDSDLESATDEMVGELLACSPSAQRAAKRLLNAVDDASLSMGITLEGHINARVRNPGDYRQRMEALGEN</sequence>
<dbReference type="OrthoDB" id="9777711at2"/>
<dbReference type="GO" id="GO:0006635">
    <property type="term" value="P:fatty acid beta-oxidation"/>
    <property type="evidence" value="ECO:0007669"/>
    <property type="project" value="TreeGrafter"/>
</dbReference>
<dbReference type="Pfam" id="PF00378">
    <property type="entry name" value="ECH_1"/>
    <property type="match status" value="1"/>
</dbReference>
<accession>A0A4R5LKK8</accession>
<proteinExistence type="predicted"/>
<evidence type="ECO:0000313" key="1">
    <source>
        <dbReference type="EMBL" id="TDG10249.1"/>
    </source>
</evidence>
<dbReference type="EMBL" id="SMOD01000002">
    <property type="protein sequence ID" value="TDG10249.1"/>
    <property type="molecule type" value="Genomic_DNA"/>
</dbReference>
<dbReference type="GO" id="GO:0016853">
    <property type="term" value="F:isomerase activity"/>
    <property type="evidence" value="ECO:0007669"/>
    <property type="project" value="UniProtKB-KW"/>
</dbReference>
<dbReference type="CDD" id="cd06558">
    <property type="entry name" value="crotonase-like"/>
    <property type="match status" value="1"/>
</dbReference>
<dbReference type="PANTHER" id="PTHR11941:SF54">
    <property type="entry name" value="ENOYL-COA HYDRATASE, MITOCHONDRIAL"/>
    <property type="match status" value="1"/>
</dbReference>
<dbReference type="Proteomes" id="UP000295606">
    <property type="component" value="Unassembled WGS sequence"/>
</dbReference>
<dbReference type="AlphaFoldDB" id="A0A4R5LKK8"/>
<dbReference type="InterPro" id="IPR029045">
    <property type="entry name" value="ClpP/crotonase-like_dom_sf"/>
</dbReference>
<gene>
    <name evidence="1" type="ORF">E1N52_02510</name>
</gene>
<dbReference type="SUPFAM" id="SSF52096">
    <property type="entry name" value="ClpP/crotonase"/>
    <property type="match status" value="1"/>
</dbReference>
<evidence type="ECO:0000313" key="2">
    <source>
        <dbReference type="Proteomes" id="UP000295606"/>
    </source>
</evidence>
<keyword evidence="1" id="KW-0413">Isomerase</keyword>
<name>A0A4R5LKK8_9BURK</name>
<protein>
    <submittedName>
        <fullName evidence="1">Enoyl-CoA hydratase/isomerase family protein</fullName>
    </submittedName>
</protein>
<dbReference type="PANTHER" id="PTHR11941">
    <property type="entry name" value="ENOYL-COA HYDRATASE-RELATED"/>
    <property type="match status" value="1"/>
</dbReference>
<dbReference type="InterPro" id="IPR001753">
    <property type="entry name" value="Enoyl-CoA_hydra/iso"/>
</dbReference>
<reference evidence="1 2" key="1">
    <citation type="submission" date="2019-03" db="EMBL/GenBank/DDBJ databases">
        <title>Paraburkholderia sp. isolated from native Mimosa gymnas in Guartela State Park, Brazil.</title>
        <authorList>
            <person name="Paulitsch F."/>
            <person name="Hungria M."/>
            <person name="Delamuta J.R.M."/>
            <person name="Ribeiro R.A."/>
            <person name="Dall'Agnol R."/>
            <person name="Silva J.S.B."/>
        </authorList>
    </citation>
    <scope>NUCLEOTIDE SEQUENCE [LARGE SCALE GENOMIC DNA]</scope>
    <source>
        <strain evidence="1 2">CNPSo 3008</strain>
    </source>
</reference>